<keyword evidence="5" id="KW-0274">FAD</keyword>
<keyword evidence="2" id="KW-0285">Flavoprotein</keyword>
<dbReference type="PROSITE" id="PS51085">
    <property type="entry name" value="2FE2S_FER_2"/>
    <property type="match status" value="1"/>
</dbReference>
<dbReference type="GO" id="GO:0016020">
    <property type="term" value="C:membrane"/>
    <property type="evidence" value="ECO:0007669"/>
    <property type="project" value="InterPro"/>
</dbReference>
<evidence type="ECO:0000256" key="7">
    <source>
        <dbReference type="ARBA" id="ARBA00023004"/>
    </source>
</evidence>
<dbReference type="InterPro" id="IPR001041">
    <property type="entry name" value="2Fe-2S_ferredoxin-type"/>
</dbReference>
<dbReference type="CDD" id="cd00207">
    <property type="entry name" value="fer2"/>
    <property type="match status" value="1"/>
</dbReference>
<dbReference type="PANTHER" id="PTHR47354:SF8">
    <property type="entry name" value="1,2-PHENYLACETYL-COA EPOXIDASE, SUBUNIT E"/>
    <property type="match status" value="1"/>
</dbReference>
<dbReference type="InterPro" id="IPR012675">
    <property type="entry name" value="Beta-grasp_dom_sf"/>
</dbReference>
<evidence type="ECO:0000259" key="11">
    <source>
        <dbReference type="PROSITE" id="PS51384"/>
    </source>
</evidence>
<name>A0AAT9GM81_9BACT</name>
<evidence type="ECO:0000256" key="8">
    <source>
        <dbReference type="ARBA" id="ARBA00023014"/>
    </source>
</evidence>
<dbReference type="CDD" id="cd06214">
    <property type="entry name" value="PA_degradation_oxidoreductase_like"/>
    <property type="match status" value="1"/>
</dbReference>
<dbReference type="InterPro" id="IPR017927">
    <property type="entry name" value="FAD-bd_FR_type"/>
</dbReference>
<dbReference type="PROSITE" id="PS50857">
    <property type="entry name" value="COX2_CUA"/>
    <property type="match status" value="1"/>
</dbReference>
<dbReference type="InterPro" id="IPR008333">
    <property type="entry name" value="Cbr1-like_FAD-bd_dom"/>
</dbReference>
<feature type="domain" description="2Fe-2S ferredoxin-type" evidence="10">
    <location>
        <begin position="254"/>
        <end position="345"/>
    </location>
</feature>
<sequence>MQYLVKDVIKETDDAVSLVLDAQNSSIDYEPGQFITLIFSDRNGKEERRSYSITSISDEPLSITVKRIPNGSYSRILVERTKVGDHLTGLKPTGFFTLPHQSDKHGMGRFVFFAAGSGITPIYAQIKALLKKQTAAKIVLVYSNQSKQDVIFYEELMKLSSQYRSLFSIYFFFSDANDYRKARLSSSIVSEILANEIGTERSNAWLYLCGPFQYMLMIGIVAKSMGFSNEQIRKEQFVIEKPTVTIAPPDTDAHTINIIANGKEWSWTSKYPDTILQSAKRNGVQLPFSCEAGQCGTCSVTCVKGKVWMYKNEVLMEEEIRNGRILTCTGYPIDGDIWLMIGSDT</sequence>
<dbReference type="Pfam" id="PF00175">
    <property type="entry name" value="NAD_binding_1"/>
    <property type="match status" value="1"/>
</dbReference>
<evidence type="ECO:0000256" key="4">
    <source>
        <dbReference type="ARBA" id="ARBA00022723"/>
    </source>
</evidence>
<protein>
    <submittedName>
        <fullName evidence="12">Ferredoxin--NADP reductase</fullName>
    </submittedName>
</protein>
<dbReference type="InterPro" id="IPR001709">
    <property type="entry name" value="Flavoprot_Pyr_Nucl_cyt_Rdtase"/>
</dbReference>
<dbReference type="InterPro" id="IPR006058">
    <property type="entry name" value="2Fe2S_fd_BS"/>
</dbReference>
<feature type="domain" description="FAD-binding FR-type" evidence="11">
    <location>
        <begin position="1"/>
        <end position="99"/>
    </location>
</feature>
<organism evidence="12">
    <name type="scientific">Sediminibacterium sp. KACHI17</name>
    <dbReference type="NCBI Taxonomy" id="1751071"/>
    <lineage>
        <taxon>Bacteria</taxon>
        <taxon>Pseudomonadati</taxon>
        <taxon>Bacteroidota</taxon>
        <taxon>Chitinophagia</taxon>
        <taxon>Chitinophagales</taxon>
        <taxon>Chitinophagaceae</taxon>
        <taxon>Sediminibacterium</taxon>
    </lineage>
</organism>
<dbReference type="PROSITE" id="PS00197">
    <property type="entry name" value="2FE2S_FER_1"/>
    <property type="match status" value="1"/>
</dbReference>
<proteinExistence type="predicted"/>
<dbReference type="PROSITE" id="PS51384">
    <property type="entry name" value="FAD_FR"/>
    <property type="match status" value="1"/>
</dbReference>
<evidence type="ECO:0000256" key="3">
    <source>
        <dbReference type="ARBA" id="ARBA00022714"/>
    </source>
</evidence>
<evidence type="ECO:0000313" key="12">
    <source>
        <dbReference type="EMBL" id="BFG71724.1"/>
    </source>
</evidence>
<comment type="cofactor">
    <cofactor evidence="1">
        <name>FAD</name>
        <dbReference type="ChEBI" id="CHEBI:57692"/>
    </cofactor>
</comment>
<evidence type="ECO:0000256" key="2">
    <source>
        <dbReference type="ARBA" id="ARBA00022630"/>
    </source>
</evidence>
<dbReference type="PRINTS" id="PR00371">
    <property type="entry name" value="FPNCR"/>
</dbReference>
<dbReference type="Pfam" id="PF00111">
    <property type="entry name" value="Fer2"/>
    <property type="match status" value="1"/>
</dbReference>
<keyword evidence="7" id="KW-0408">Iron</keyword>
<feature type="domain" description="Cytochrome oxidase subunit II copper A binding" evidence="9">
    <location>
        <begin position="253"/>
        <end position="345"/>
    </location>
</feature>
<keyword evidence="6" id="KW-0560">Oxidoreductase</keyword>
<dbReference type="InterPro" id="IPR050415">
    <property type="entry name" value="MRET"/>
</dbReference>
<dbReference type="AlphaFoldDB" id="A0AAT9GM81"/>
<accession>A0AAT9GM81</accession>
<evidence type="ECO:0000256" key="6">
    <source>
        <dbReference type="ARBA" id="ARBA00023002"/>
    </source>
</evidence>
<dbReference type="InterPro" id="IPR017938">
    <property type="entry name" value="Riboflavin_synthase-like_b-brl"/>
</dbReference>
<dbReference type="PANTHER" id="PTHR47354">
    <property type="entry name" value="NADH OXIDOREDUCTASE HCR"/>
    <property type="match status" value="1"/>
</dbReference>
<dbReference type="SUPFAM" id="SSF63380">
    <property type="entry name" value="Riboflavin synthase domain-like"/>
    <property type="match status" value="1"/>
</dbReference>
<dbReference type="RefSeq" id="WP_353549346.1">
    <property type="nucleotide sequence ID" value="NZ_AP029612.1"/>
</dbReference>
<dbReference type="Gene3D" id="2.40.30.10">
    <property type="entry name" value="Translation factors"/>
    <property type="match status" value="1"/>
</dbReference>
<dbReference type="SUPFAM" id="SSF52343">
    <property type="entry name" value="Ferredoxin reductase-like, C-terminal NADP-linked domain"/>
    <property type="match status" value="1"/>
</dbReference>
<dbReference type="Gene3D" id="3.10.20.30">
    <property type="match status" value="1"/>
</dbReference>
<dbReference type="GO" id="GO:0004129">
    <property type="term" value="F:cytochrome-c oxidase activity"/>
    <property type="evidence" value="ECO:0007669"/>
    <property type="project" value="InterPro"/>
</dbReference>
<dbReference type="Gene3D" id="3.40.50.80">
    <property type="entry name" value="Nucleotide-binding domain of ferredoxin-NADP reductase (FNR) module"/>
    <property type="match status" value="1"/>
</dbReference>
<keyword evidence="4" id="KW-0479">Metal-binding</keyword>
<evidence type="ECO:0000256" key="1">
    <source>
        <dbReference type="ARBA" id="ARBA00001974"/>
    </source>
</evidence>
<reference evidence="12" key="1">
    <citation type="submission" date="2024-02" db="EMBL/GenBank/DDBJ databases">
        <title>Sediminibacterium planktonica sp. nov. and Sediminibacterium longus sp. nov., isolated from surface lake and river water.</title>
        <authorList>
            <person name="Watanabe K."/>
            <person name="Takemine S."/>
            <person name="Ishii Y."/>
            <person name="Ogata Y."/>
            <person name="Shindo C."/>
            <person name="Suda W."/>
        </authorList>
    </citation>
    <scope>NUCLEOTIDE SEQUENCE</scope>
    <source>
        <strain evidence="12">KACHI17</strain>
    </source>
</reference>
<dbReference type="InterPro" id="IPR002429">
    <property type="entry name" value="CcO_II-like_C"/>
</dbReference>
<dbReference type="GO" id="GO:0016491">
    <property type="term" value="F:oxidoreductase activity"/>
    <property type="evidence" value="ECO:0007669"/>
    <property type="project" value="UniProtKB-KW"/>
</dbReference>
<dbReference type="GO" id="GO:0050660">
    <property type="term" value="F:flavin adenine dinucleotide binding"/>
    <property type="evidence" value="ECO:0007669"/>
    <property type="project" value="TreeGrafter"/>
</dbReference>
<gene>
    <name evidence="12" type="ORF">KACHI17_26050</name>
</gene>
<dbReference type="InterPro" id="IPR001433">
    <property type="entry name" value="OxRdtase_FAD/NAD-bd"/>
</dbReference>
<evidence type="ECO:0000259" key="10">
    <source>
        <dbReference type="PROSITE" id="PS51085"/>
    </source>
</evidence>
<dbReference type="InterPro" id="IPR039261">
    <property type="entry name" value="FNR_nucleotide-bd"/>
</dbReference>
<dbReference type="EMBL" id="AP029612">
    <property type="protein sequence ID" value="BFG71724.1"/>
    <property type="molecule type" value="Genomic_DNA"/>
</dbReference>
<dbReference type="PRINTS" id="PR00410">
    <property type="entry name" value="PHEHYDRXLASE"/>
</dbReference>
<keyword evidence="8" id="KW-0411">Iron-sulfur</keyword>
<dbReference type="SUPFAM" id="SSF54292">
    <property type="entry name" value="2Fe-2S ferredoxin-like"/>
    <property type="match status" value="1"/>
</dbReference>
<keyword evidence="3" id="KW-0001">2Fe-2S</keyword>
<evidence type="ECO:0000256" key="5">
    <source>
        <dbReference type="ARBA" id="ARBA00022827"/>
    </source>
</evidence>
<dbReference type="InterPro" id="IPR036010">
    <property type="entry name" value="2Fe-2S_ferredoxin-like_sf"/>
</dbReference>
<evidence type="ECO:0000259" key="9">
    <source>
        <dbReference type="PROSITE" id="PS50857"/>
    </source>
</evidence>
<dbReference type="GO" id="GO:0051537">
    <property type="term" value="F:2 iron, 2 sulfur cluster binding"/>
    <property type="evidence" value="ECO:0007669"/>
    <property type="project" value="UniProtKB-KW"/>
</dbReference>
<dbReference type="Pfam" id="PF00970">
    <property type="entry name" value="FAD_binding_6"/>
    <property type="match status" value="1"/>
</dbReference>
<dbReference type="GO" id="GO:0005507">
    <property type="term" value="F:copper ion binding"/>
    <property type="evidence" value="ECO:0007669"/>
    <property type="project" value="InterPro"/>
</dbReference>